<sequence length="51" mass="5757">MVKYDEGFKLSVVNAYLAGEGAYASFANRFGIRRIMAIAELIWNCVRKIIS</sequence>
<protein>
    <recommendedName>
        <fullName evidence="3">Transposase</fullName>
    </recommendedName>
</protein>
<evidence type="ECO:0000313" key="2">
    <source>
        <dbReference type="Proteomes" id="UP001597318"/>
    </source>
</evidence>
<dbReference type="Proteomes" id="UP001597318">
    <property type="component" value="Unassembled WGS sequence"/>
</dbReference>
<evidence type="ECO:0008006" key="3">
    <source>
        <dbReference type="Google" id="ProtNLM"/>
    </source>
</evidence>
<keyword evidence="2" id="KW-1185">Reference proteome</keyword>
<evidence type="ECO:0000313" key="1">
    <source>
        <dbReference type="EMBL" id="MFD2216578.1"/>
    </source>
</evidence>
<name>A0ABW5C6G9_9BACI</name>
<proteinExistence type="predicted"/>
<comment type="caution">
    <text evidence="1">The sequence shown here is derived from an EMBL/GenBank/DDBJ whole genome shotgun (WGS) entry which is preliminary data.</text>
</comment>
<accession>A0ABW5C6G9</accession>
<dbReference type="EMBL" id="JBHUIK010000007">
    <property type="protein sequence ID" value="MFD2216578.1"/>
    <property type="molecule type" value="Genomic_DNA"/>
</dbReference>
<reference evidence="2" key="1">
    <citation type="journal article" date="2019" name="Int. J. Syst. Evol. Microbiol.">
        <title>The Global Catalogue of Microorganisms (GCM) 10K type strain sequencing project: providing services to taxonomists for standard genome sequencing and annotation.</title>
        <authorList>
            <consortium name="The Broad Institute Genomics Platform"/>
            <consortium name="The Broad Institute Genome Sequencing Center for Infectious Disease"/>
            <person name="Wu L."/>
            <person name="Ma J."/>
        </authorList>
    </citation>
    <scope>NUCLEOTIDE SEQUENCE [LARGE SCALE GENOMIC DNA]</scope>
    <source>
        <strain evidence="2">CGMCC 1.15474</strain>
    </source>
</reference>
<organism evidence="1 2">
    <name type="scientific">Metabacillus endolithicus</name>
    <dbReference type="NCBI Taxonomy" id="1535204"/>
    <lineage>
        <taxon>Bacteria</taxon>
        <taxon>Bacillati</taxon>
        <taxon>Bacillota</taxon>
        <taxon>Bacilli</taxon>
        <taxon>Bacillales</taxon>
        <taxon>Bacillaceae</taxon>
        <taxon>Metabacillus</taxon>
    </lineage>
</organism>
<gene>
    <name evidence="1" type="ORF">ACFSKK_23155</name>
</gene>
<dbReference type="RefSeq" id="WP_247347422.1">
    <property type="nucleotide sequence ID" value="NZ_CP095551.1"/>
</dbReference>